<gene>
    <name evidence="2" type="ORF">ACFOEI_16500</name>
</gene>
<keyword evidence="3" id="KW-1185">Reference proteome</keyword>
<reference evidence="3" key="1">
    <citation type="journal article" date="2019" name="Int. J. Syst. Evol. Microbiol.">
        <title>The Global Catalogue of Microorganisms (GCM) 10K type strain sequencing project: providing services to taxonomists for standard genome sequencing and annotation.</title>
        <authorList>
            <consortium name="The Broad Institute Genomics Platform"/>
            <consortium name="The Broad Institute Genome Sequencing Center for Infectious Disease"/>
            <person name="Wu L."/>
            <person name="Ma J."/>
        </authorList>
    </citation>
    <scope>NUCLEOTIDE SEQUENCE [LARGE SCALE GENOMIC DNA]</scope>
    <source>
        <strain evidence="3">KCTC 12847</strain>
    </source>
</reference>
<comment type="caution">
    <text evidence="2">The sequence shown here is derived from an EMBL/GenBank/DDBJ whole genome shotgun (WGS) entry which is preliminary data.</text>
</comment>
<feature type="region of interest" description="Disordered" evidence="1">
    <location>
        <begin position="1"/>
        <end position="26"/>
    </location>
</feature>
<proteinExistence type="predicted"/>
<accession>A0ABV7M4S8</accession>
<dbReference type="EMBL" id="JBHRUH010000031">
    <property type="protein sequence ID" value="MFC3293654.1"/>
    <property type="molecule type" value="Genomic_DNA"/>
</dbReference>
<dbReference type="Proteomes" id="UP001595640">
    <property type="component" value="Unassembled WGS sequence"/>
</dbReference>
<sequence>MSPMAHPTSETSILSTTRHRDTGHEPLNRLVGEHLDRLLMHYARHDDAFTVCELRDQLLKEPELEQACPETLRLRVRDRVRTLNHQGLAHQVGTQGKRRPVFKLDLGDADADVATTEPAEIPLPSSAESSEDAEAPPLSDASATRFLDYLNRERQRLRMDMQAALGEARHYHQILSQFPEQQARIEPLHHAALERGGELKGALDAVITLYRSVSQEVAP</sequence>
<name>A0ABV7M4S8_9GAMM</name>
<evidence type="ECO:0000313" key="2">
    <source>
        <dbReference type="EMBL" id="MFC3293654.1"/>
    </source>
</evidence>
<evidence type="ECO:0000256" key="1">
    <source>
        <dbReference type="SAM" id="MobiDB-lite"/>
    </source>
</evidence>
<organism evidence="2 3">
    <name type="scientific">Modicisalibacter luteus</name>
    <dbReference type="NCBI Taxonomy" id="453962"/>
    <lineage>
        <taxon>Bacteria</taxon>
        <taxon>Pseudomonadati</taxon>
        <taxon>Pseudomonadota</taxon>
        <taxon>Gammaproteobacteria</taxon>
        <taxon>Oceanospirillales</taxon>
        <taxon>Halomonadaceae</taxon>
        <taxon>Modicisalibacter</taxon>
    </lineage>
</organism>
<feature type="region of interest" description="Disordered" evidence="1">
    <location>
        <begin position="117"/>
        <end position="140"/>
    </location>
</feature>
<evidence type="ECO:0000313" key="3">
    <source>
        <dbReference type="Proteomes" id="UP001595640"/>
    </source>
</evidence>
<protein>
    <submittedName>
        <fullName evidence="2">Uncharacterized protein</fullName>
    </submittedName>
</protein>
<dbReference type="RefSeq" id="WP_040475938.1">
    <property type="nucleotide sequence ID" value="NZ_BMXD01000001.1"/>
</dbReference>